<feature type="region of interest" description="Disordered" evidence="1">
    <location>
        <begin position="1"/>
        <end position="31"/>
    </location>
</feature>
<reference evidence="2" key="1">
    <citation type="submission" date="2021-02" db="EMBL/GenBank/DDBJ databases">
        <authorList>
            <person name="Nowell W R."/>
        </authorList>
    </citation>
    <scope>NUCLEOTIDE SEQUENCE</scope>
</reference>
<comment type="caution">
    <text evidence="2">The sequence shown here is derived from an EMBL/GenBank/DDBJ whole genome shotgun (WGS) entry which is preliminary data.</text>
</comment>
<accession>A0A816NIN0</accession>
<gene>
    <name evidence="2" type="ORF">WKI299_LOCUS6998</name>
</gene>
<protein>
    <submittedName>
        <fullName evidence="2">Uncharacterized protein</fullName>
    </submittedName>
</protein>
<dbReference type="EMBL" id="CAJNRF010002087">
    <property type="protein sequence ID" value="CAF2033306.1"/>
    <property type="molecule type" value="Genomic_DNA"/>
</dbReference>
<dbReference type="AlphaFoldDB" id="A0A816NIN0"/>
<organism evidence="2 3">
    <name type="scientific">Rotaria magnacalcarata</name>
    <dbReference type="NCBI Taxonomy" id="392030"/>
    <lineage>
        <taxon>Eukaryota</taxon>
        <taxon>Metazoa</taxon>
        <taxon>Spiralia</taxon>
        <taxon>Gnathifera</taxon>
        <taxon>Rotifera</taxon>
        <taxon>Eurotatoria</taxon>
        <taxon>Bdelloidea</taxon>
        <taxon>Philodinida</taxon>
        <taxon>Philodinidae</taxon>
        <taxon>Rotaria</taxon>
    </lineage>
</organism>
<evidence type="ECO:0000313" key="3">
    <source>
        <dbReference type="Proteomes" id="UP000663856"/>
    </source>
</evidence>
<sequence>MNNNNTTNTTHNNNNNNNNNSNSTNNSNTCAQSTLDDGGHCLLLNGPVEPKTLRTLLKGLNSSSFSGVDNLIDTINRFEHTTPIIEQNDNLLIKSIRATKGTPTKRTAANLDKPPSKRRAAKKLKQDEPLTPLLPQHQQPIQISMPLPSQPIIVEQQHQWQTDFNTFDFSTSWGSDTNLNSLLLNNDFDTAASFDDVSFGDFEPYMNGNNNLGCNDLALPSLFVKPLPPDGLPNVDHLLP</sequence>
<feature type="compositionally biased region" description="Low complexity" evidence="1">
    <location>
        <begin position="1"/>
        <end position="29"/>
    </location>
</feature>
<evidence type="ECO:0000313" key="2">
    <source>
        <dbReference type="EMBL" id="CAF2033306.1"/>
    </source>
</evidence>
<evidence type="ECO:0000256" key="1">
    <source>
        <dbReference type="SAM" id="MobiDB-lite"/>
    </source>
</evidence>
<name>A0A816NIN0_9BILA</name>
<proteinExistence type="predicted"/>
<dbReference type="Proteomes" id="UP000663856">
    <property type="component" value="Unassembled WGS sequence"/>
</dbReference>
<feature type="region of interest" description="Disordered" evidence="1">
    <location>
        <begin position="101"/>
        <end position="129"/>
    </location>
</feature>